<dbReference type="PANTHER" id="PTHR48047">
    <property type="entry name" value="GLYCOSYLTRANSFERASE"/>
    <property type="match status" value="1"/>
</dbReference>
<feature type="non-terminal residue" evidence="3">
    <location>
        <position position="139"/>
    </location>
</feature>
<organism evidence="3">
    <name type="scientific">Anthurium amnicola</name>
    <dbReference type="NCBI Taxonomy" id="1678845"/>
    <lineage>
        <taxon>Eukaryota</taxon>
        <taxon>Viridiplantae</taxon>
        <taxon>Streptophyta</taxon>
        <taxon>Embryophyta</taxon>
        <taxon>Tracheophyta</taxon>
        <taxon>Spermatophyta</taxon>
        <taxon>Magnoliopsida</taxon>
        <taxon>Liliopsida</taxon>
        <taxon>Araceae</taxon>
        <taxon>Pothoideae</taxon>
        <taxon>Potheae</taxon>
        <taxon>Anthurium</taxon>
    </lineage>
</organism>
<gene>
    <name evidence="3" type="primary">UGT73C1_3</name>
    <name evidence="3" type="ORF">g.4464</name>
</gene>
<feature type="non-terminal residue" evidence="3">
    <location>
        <position position="1"/>
    </location>
</feature>
<dbReference type="PANTHER" id="PTHR48047:SF45">
    <property type="entry name" value="SCOPOLETIN GLUCOSYLTRANSFERASE-LIKE"/>
    <property type="match status" value="1"/>
</dbReference>
<dbReference type="AlphaFoldDB" id="A0A1D1ZKI4"/>
<dbReference type="EMBL" id="GDJX01000605">
    <property type="protein sequence ID" value="JAT67331.1"/>
    <property type="molecule type" value="Transcribed_RNA"/>
</dbReference>
<name>A0A1D1ZKI4_9ARAE</name>
<sequence>WSYVSPNPTPRPSLVGMVAPAAPELQILLFPLMAPGHIIPITHMATLFARRGVGCTIVTTPTCASLVRRDLLRATASGHTIALHLIELPSADVGLPHGLDSLTMVTSPETNSRFFSALELLRPTFERLLRERRPDAVVT</sequence>
<dbReference type="GO" id="GO:0035251">
    <property type="term" value="F:UDP-glucosyltransferase activity"/>
    <property type="evidence" value="ECO:0007669"/>
    <property type="project" value="TreeGrafter"/>
</dbReference>
<evidence type="ECO:0000313" key="3">
    <source>
        <dbReference type="EMBL" id="JAT67331.1"/>
    </source>
</evidence>
<comment type="similarity">
    <text evidence="1">Belongs to the UDP-glycosyltransferase family.</text>
</comment>
<dbReference type="Gene3D" id="3.40.50.2000">
    <property type="entry name" value="Glycogen Phosphorylase B"/>
    <property type="match status" value="1"/>
</dbReference>
<proteinExistence type="inferred from homology"/>
<accession>A0A1D1ZKI4</accession>
<protein>
    <submittedName>
        <fullName evidence="3">UDP-glycosyltransferase 73C1</fullName>
    </submittedName>
</protein>
<evidence type="ECO:0000256" key="2">
    <source>
        <dbReference type="ARBA" id="ARBA00022676"/>
    </source>
</evidence>
<dbReference type="SUPFAM" id="SSF53756">
    <property type="entry name" value="UDP-Glycosyltransferase/glycogen phosphorylase"/>
    <property type="match status" value="1"/>
</dbReference>
<keyword evidence="2" id="KW-0328">Glycosyltransferase</keyword>
<evidence type="ECO:0000256" key="1">
    <source>
        <dbReference type="ARBA" id="ARBA00009995"/>
    </source>
</evidence>
<reference evidence="3" key="1">
    <citation type="submission" date="2015-07" db="EMBL/GenBank/DDBJ databases">
        <title>Transcriptome Assembly of Anthurium amnicola.</title>
        <authorList>
            <person name="Suzuki J."/>
        </authorList>
    </citation>
    <scope>NUCLEOTIDE SEQUENCE</scope>
</reference>
<keyword evidence="3" id="KW-0808">Transferase</keyword>